<sequence>MTAPDTAQPAQAAQPAHSPLPDDRGRWGTDDELGTLNLVDDAARARAAAAVRTGRWVSLALPVEPTSMLGGPFAPPSPPSPPVQQALLHTGTPPMGMSEVLVVTPHHPAMTHIDAVVHMPVDGVVYPGRPLGEAVRGGAVVSGSTTAFAAGVVTRGVLLDLAPEGRLPSGHPITAADLDAAEARAGMALEPGDALVVRTGWAFAWGAAEPGPGMTVDAVRWTHARGVALYAGDVSDGFPPSDPAAPMPMHMVALARLGMPLIDSAAVEELAAVCRELDRWSFMLSVAPPRIHGLTGVPVNPIAVF</sequence>
<dbReference type="SUPFAM" id="SSF102198">
    <property type="entry name" value="Putative cyclase"/>
    <property type="match status" value="1"/>
</dbReference>
<feature type="region of interest" description="Disordered" evidence="1">
    <location>
        <begin position="1"/>
        <end position="31"/>
    </location>
</feature>
<reference evidence="2 3" key="1">
    <citation type="submission" date="2016-08" db="EMBL/GenBank/DDBJ databases">
        <title>Genome sequence of Clavibacter michiganensis spp strain CFBP8017.</title>
        <authorList>
            <person name="Thapa S.P."/>
            <person name="Coaker G."/>
            <person name="Jacques M.-A."/>
        </authorList>
    </citation>
    <scope>NUCLEOTIDE SEQUENCE [LARGE SCALE GENOMIC DNA]</scope>
    <source>
        <strain evidence="2">CFBP8017</strain>
    </source>
</reference>
<feature type="compositionally biased region" description="Low complexity" evidence="1">
    <location>
        <begin position="1"/>
        <end position="16"/>
    </location>
</feature>
<dbReference type="PANTHER" id="PTHR34861:SF10">
    <property type="entry name" value="CYCLASE"/>
    <property type="match status" value="1"/>
</dbReference>
<feature type="compositionally biased region" description="Basic and acidic residues" evidence="1">
    <location>
        <begin position="20"/>
        <end position="29"/>
    </location>
</feature>
<dbReference type="RefSeq" id="WP_086517849.1">
    <property type="nucleotide sequence ID" value="NZ_MDJY01000046.1"/>
</dbReference>
<dbReference type="GO" id="GO:0004061">
    <property type="term" value="F:arylformamidase activity"/>
    <property type="evidence" value="ECO:0007669"/>
    <property type="project" value="InterPro"/>
</dbReference>
<evidence type="ECO:0000256" key="1">
    <source>
        <dbReference type="SAM" id="MobiDB-lite"/>
    </source>
</evidence>
<dbReference type="InterPro" id="IPR037175">
    <property type="entry name" value="KFase_sf"/>
</dbReference>
<dbReference type="Proteomes" id="UP000195011">
    <property type="component" value="Unassembled WGS sequence"/>
</dbReference>
<accession>A0A251YDJ6</accession>
<dbReference type="EMBL" id="MDJY01000046">
    <property type="protein sequence ID" value="OUE22311.1"/>
    <property type="molecule type" value="Genomic_DNA"/>
</dbReference>
<evidence type="ECO:0000313" key="2">
    <source>
        <dbReference type="EMBL" id="OUE22311.1"/>
    </source>
</evidence>
<dbReference type="PANTHER" id="PTHR34861">
    <property type="match status" value="1"/>
</dbReference>
<name>A0A251YDJ6_9MICO</name>
<dbReference type="InterPro" id="IPR007325">
    <property type="entry name" value="KFase/CYL"/>
</dbReference>
<evidence type="ECO:0000313" key="3">
    <source>
        <dbReference type="Proteomes" id="UP000195011"/>
    </source>
</evidence>
<proteinExistence type="predicted"/>
<organism evidence="2 3">
    <name type="scientific">Clavibacter michiganensis</name>
    <dbReference type="NCBI Taxonomy" id="28447"/>
    <lineage>
        <taxon>Bacteria</taxon>
        <taxon>Bacillati</taxon>
        <taxon>Actinomycetota</taxon>
        <taxon>Actinomycetes</taxon>
        <taxon>Micrococcales</taxon>
        <taxon>Microbacteriaceae</taxon>
        <taxon>Clavibacter</taxon>
    </lineage>
</organism>
<dbReference type="AlphaFoldDB" id="A0A251YDJ6"/>
<comment type="caution">
    <text evidence="2">The sequence shown here is derived from an EMBL/GenBank/DDBJ whole genome shotgun (WGS) entry which is preliminary data.</text>
</comment>
<dbReference type="Gene3D" id="3.50.30.50">
    <property type="entry name" value="Putative cyclase"/>
    <property type="match status" value="1"/>
</dbReference>
<protein>
    <submittedName>
        <fullName evidence="2">Putative cyclase</fullName>
    </submittedName>
</protein>
<dbReference type="Pfam" id="PF04199">
    <property type="entry name" value="Cyclase"/>
    <property type="match status" value="1"/>
</dbReference>
<dbReference type="GO" id="GO:0019441">
    <property type="term" value="P:L-tryptophan catabolic process to kynurenine"/>
    <property type="evidence" value="ECO:0007669"/>
    <property type="project" value="InterPro"/>
</dbReference>
<gene>
    <name evidence="2" type="ORF">BFL36_10290</name>
</gene>